<keyword evidence="4 8" id="KW-0238">DNA-binding</keyword>
<dbReference type="Pfam" id="PF01272">
    <property type="entry name" value="GreA_GreB"/>
    <property type="match status" value="1"/>
</dbReference>
<keyword evidence="5 8" id="KW-0804">Transcription</keyword>
<evidence type="ECO:0000259" key="10">
    <source>
        <dbReference type="Pfam" id="PF01272"/>
    </source>
</evidence>
<evidence type="ECO:0000256" key="8">
    <source>
        <dbReference type="HAMAP-Rule" id="MF_00105"/>
    </source>
</evidence>
<keyword evidence="3 8" id="KW-0805">Transcription regulation</keyword>
<dbReference type="Gene3D" id="1.10.287.180">
    <property type="entry name" value="Transcription elongation factor, GreA/GreB, N-terminal domain"/>
    <property type="match status" value="1"/>
</dbReference>
<reference evidence="12 13" key="1">
    <citation type="submission" date="2013-04" db="EMBL/GenBank/DDBJ databases">
        <authorList>
            <person name="Lin L."/>
            <person name="Zeng Z."/>
            <person name="Xie J."/>
            <person name="Luo L."/>
            <person name="Yang Z."/>
            <person name="Liang W."/>
            <person name="Lin H."/>
            <person name="Dong C."/>
            <person name="Sun Y."/>
        </authorList>
    </citation>
    <scope>NUCLEOTIDE SEQUENCE [LARGE SCALE GENOMIC DNA]</scope>
    <source>
        <strain evidence="12 13">CQ-W70</strain>
    </source>
</reference>
<dbReference type="AlphaFoldDB" id="A0A059Y8F1"/>
<gene>
    <name evidence="8" type="primary">greA</name>
    <name evidence="12" type="ORF">K668_01890</name>
</gene>
<name>A0A059Y8F1_MYCBV</name>
<dbReference type="InterPro" id="IPR001437">
    <property type="entry name" value="Tscrpt_elong_fac_GreA/B_C"/>
</dbReference>
<dbReference type="GO" id="GO:0006354">
    <property type="term" value="P:DNA-templated transcription elongation"/>
    <property type="evidence" value="ECO:0007669"/>
    <property type="project" value="TreeGrafter"/>
</dbReference>
<dbReference type="NCBIfam" id="TIGR01462">
    <property type="entry name" value="greA"/>
    <property type="match status" value="1"/>
</dbReference>
<evidence type="ECO:0000256" key="2">
    <source>
        <dbReference type="ARBA" id="ARBA00013729"/>
    </source>
</evidence>
<dbReference type="HOGENOM" id="CLU_101379_2_1_14"/>
<dbReference type="GO" id="GO:0032784">
    <property type="term" value="P:regulation of DNA-templated transcription elongation"/>
    <property type="evidence" value="ECO:0007669"/>
    <property type="project" value="UniProtKB-UniRule"/>
</dbReference>
<evidence type="ECO:0000313" key="13">
    <source>
        <dbReference type="Proteomes" id="UP000027182"/>
    </source>
</evidence>
<sequence>MALLGNEKIYLSEETYNKYKNEYTELVTVERPAVQASLKEARAQGDLSENAEYDAARDRQSEVERRILELERILENAEIIDTKSAVQNKAGIGATVKYLNMKTNKELVVTIMGPHDSNPIENKISNESPVAQAIMEANGIGDVVEVEVPQKYNIKVLDISYAK</sequence>
<proteinExistence type="inferred from homology"/>
<accession>A0A059Y8F1</accession>
<evidence type="ECO:0000256" key="9">
    <source>
        <dbReference type="RuleBase" id="RU000556"/>
    </source>
</evidence>
<dbReference type="PANTHER" id="PTHR30437">
    <property type="entry name" value="TRANSCRIPTION ELONGATION FACTOR GREA"/>
    <property type="match status" value="1"/>
</dbReference>
<comment type="similarity">
    <text evidence="1 8 9">Belongs to the GreA/GreB family.</text>
</comment>
<evidence type="ECO:0000313" key="12">
    <source>
        <dbReference type="EMBL" id="AIA33956.1"/>
    </source>
</evidence>
<dbReference type="InterPro" id="IPR023459">
    <property type="entry name" value="Tscrpt_elong_fac_GreA/B_fam"/>
</dbReference>
<organism evidence="12 13">
    <name type="scientific">Mycoplasmopsis bovis CQ-W70</name>
    <dbReference type="NCBI Taxonomy" id="1316930"/>
    <lineage>
        <taxon>Bacteria</taxon>
        <taxon>Bacillati</taxon>
        <taxon>Mycoplasmatota</taxon>
        <taxon>Mycoplasmoidales</taxon>
        <taxon>Metamycoplasmataceae</taxon>
        <taxon>Mycoplasmopsis</taxon>
    </lineage>
</organism>
<evidence type="ECO:0000256" key="7">
    <source>
        <dbReference type="ARBA" id="ARBA00030776"/>
    </source>
</evidence>
<dbReference type="Pfam" id="PF03449">
    <property type="entry name" value="GreA_GreB_N"/>
    <property type="match status" value="1"/>
</dbReference>
<comment type="function">
    <text evidence="6 8 9">Necessary for efficient RNA polymerase transcription elongation past template-encoded arresting sites. The arresting sites in DNA have the property of trapping a certain fraction of elongating RNA polymerases that pass through, resulting in locked ternary complexes. Cleavage of the nascent transcript by cleavage factors such as GreA or GreB allows the resumption of elongation from the new 3'terminus. GreA releases sequences of 2 to 3 nucleotides.</text>
</comment>
<evidence type="ECO:0000256" key="1">
    <source>
        <dbReference type="ARBA" id="ARBA00008213"/>
    </source>
</evidence>
<dbReference type="PIRSF" id="PIRSF006092">
    <property type="entry name" value="GreA_GreB"/>
    <property type="match status" value="1"/>
</dbReference>
<dbReference type="SUPFAM" id="SSF46557">
    <property type="entry name" value="GreA transcript cleavage protein, N-terminal domain"/>
    <property type="match status" value="1"/>
</dbReference>
<dbReference type="InterPro" id="IPR036953">
    <property type="entry name" value="GreA/GreB_C_sf"/>
</dbReference>
<feature type="coiled-coil region" evidence="8">
    <location>
        <begin position="53"/>
        <end position="80"/>
    </location>
</feature>
<dbReference type="Gene3D" id="3.10.50.30">
    <property type="entry name" value="Transcription elongation factor, GreA/GreB, C-terminal domain"/>
    <property type="match status" value="1"/>
</dbReference>
<dbReference type="InterPro" id="IPR036805">
    <property type="entry name" value="Tscrpt_elong_fac_GreA/B_N_sf"/>
</dbReference>
<dbReference type="PANTHER" id="PTHR30437:SF4">
    <property type="entry name" value="TRANSCRIPTION ELONGATION FACTOR GREA"/>
    <property type="match status" value="1"/>
</dbReference>
<dbReference type="EMBL" id="CP005933">
    <property type="protein sequence ID" value="AIA33956.1"/>
    <property type="molecule type" value="Genomic_DNA"/>
</dbReference>
<dbReference type="SUPFAM" id="SSF54534">
    <property type="entry name" value="FKBP-like"/>
    <property type="match status" value="1"/>
</dbReference>
<evidence type="ECO:0000256" key="4">
    <source>
        <dbReference type="ARBA" id="ARBA00023125"/>
    </source>
</evidence>
<dbReference type="GO" id="GO:0070063">
    <property type="term" value="F:RNA polymerase binding"/>
    <property type="evidence" value="ECO:0007669"/>
    <property type="project" value="InterPro"/>
</dbReference>
<evidence type="ECO:0000256" key="5">
    <source>
        <dbReference type="ARBA" id="ARBA00023163"/>
    </source>
</evidence>
<keyword evidence="8" id="KW-0175">Coiled coil</keyword>
<dbReference type="InterPro" id="IPR028624">
    <property type="entry name" value="Tscrpt_elong_fac_GreA/B"/>
</dbReference>
<dbReference type="InterPro" id="IPR022691">
    <property type="entry name" value="Tscrpt_elong_fac_GreA/B_N"/>
</dbReference>
<dbReference type="GO" id="GO:0003677">
    <property type="term" value="F:DNA binding"/>
    <property type="evidence" value="ECO:0007669"/>
    <property type="project" value="UniProtKB-UniRule"/>
</dbReference>
<keyword evidence="12" id="KW-0251">Elongation factor</keyword>
<dbReference type="RefSeq" id="WP_013455996.1">
    <property type="nucleotide sequence ID" value="NZ_CP005933.1"/>
</dbReference>
<feature type="domain" description="Transcription elongation factor GreA/GreB C-terminal" evidence="10">
    <location>
        <begin position="88"/>
        <end position="161"/>
    </location>
</feature>
<feature type="domain" description="Transcription elongation factor GreA/GreB N-terminal" evidence="11">
    <location>
        <begin position="9"/>
        <end position="79"/>
    </location>
</feature>
<dbReference type="GeneID" id="31507829"/>
<evidence type="ECO:0000256" key="6">
    <source>
        <dbReference type="ARBA" id="ARBA00024916"/>
    </source>
</evidence>
<dbReference type="InterPro" id="IPR006359">
    <property type="entry name" value="Tscrpt_elong_fac_GreA"/>
</dbReference>
<dbReference type="HAMAP" id="MF_00105">
    <property type="entry name" value="GreA_GreB"/>
    <property type="match status" value="1"/>
</dbReference>
<dbReference type="FunFam" id="1.10.287.180:FF:000001">
    <property type="entry name" value="Transcription elongation factor GreA"/>
    <property type="match status" value="1"/>
</dbReference>
<evidence type="ECO:0000256" key="3">
    <source>
        <dbReference type="ARBA" id="ARBA00023015"/>
    </source>
</evidence>
<dbReference type="GO" id="GO:0003746">
    <property type="term" value="F:translation elongation factor activity"/>
    <property type="evidence" value="ECO:0007669"/>
    <property type="project" value="UniProtKB-KW"/>
</dbReference>
<evidence type="ECO:0000259" key="11">
    <source>
        <dbReference type="Pfam" id="PF03449"/>
    </source>
</evidence>
<dbReference type="NCBIfam" id="NF001263">
    <property type="entry name" value="PRK00226.1-4"/>
    <property type="match status" value="1"/>
</dbReference>
<keyword evidence="12" id="KW-0648">Protein biosynthesis</keyword>
<dbReference type="Proteomes" id="UP000027182">
    <property type="component" value="Chromosome"/>
</dbReference>
<protein>
    <recommendedName>
        <fullName evidence="2 8">Transcription elongation factor GreA</fullName>
    </recommendedName>
    <alternativeName>
        <fullName evidence="7 8">Transcript cleavage factor GreA</fullName>
    </alternativeName>
</protein>
<dbReference type="PATRIC" id="fig|1316930.3.peg.387"/>
<dbReference type="KEGG" id="mbq:K668_01890"/>